<dbReference type="EMBL" id="CP073344">
    <property type="protein sequence ID" value="UTW02820.1"/>
    <property type="molecule type" value="Genomic_DNA"/>
</dbReference>
<dbReference type="InterPro" id="IPR004274">
    <property type="entry name" value="FCP1_dom"/>
</dbReference>
<evidence type="ECO:0000259" key="1">
    <source>
        <dbReference type="PROSITE" id="PS50969"/>
    </source>
</evidence>
<keyword evidence="3" id="KW-1185">Reference proteome</keyword>
<dbReference type="Pfam" id="PF03031">
    <property type="entry name" value="NIF"/>
    <property type="match status" value="1"/>
</dbReference>
<dbReference type="PROSITE" id="PS50969">
    <property type="entry name" value="FCP1"/>
    <property type="match status" value="1"/>
</dbReference>
<dbReference type="Proteomes" id="UP001059950">
    <property type="component" value="Chromosome"/>
</dbReference>
<evidence type="ECO:0000313" key="2">
    <source>
        <dbReference type="EMBL" id="UTW02820.1"/>
    </source>
</evidence>
<sequence>MFFSSIRQKPKELVDIQELIIDRNPSHSDQLPTVCLDLDNTLLYVVNKRSHMRKGGPANIKPEWLGRCIDVAIDDRDPTMQFSILARPGSIELLVQLHRYANPVIYSSVTEEFIESLLLTLSIAQGDPDAEDYSDKRAEGAGVCMDLYSWSRKQCIQTQKGYKKSLGHFCEHNDLGINNVWMITAKPELVDITNRTVAVPPYYGDPDDRALFKLMDDIFIN</sequence>
<proteinExistence type="predicted"/>
<reference evidence="2" key="1">
    <citation type="submission" date="2021-04" db="EMBL/GenBank/DDBJ databases">
        <title>Oceanospirillales bacteria with DddD are important DMSP degraders in coastal seawater.</title>
        <authorList>
            <person name="Liu J."/>
        </authorList>
    </citation>
    <scope>NUCLEOTIDE SEQUENCE</scope>
    <source>
        <strain evidence="2">GY6</strain>
    </source>
</reference>
<dbReference type="InterPro" id="IPR036412">
    <property type="entry name" value="HAD-like_sf"/>
</dbReference>
<dbReference type="InterPro" id="IPR023214">
    <property type="entry name" value="HAD_sf"/>
</dbReference>
<gene>
    <name evidence="2" type="ORF">KDX31_15950</name>
</gene>
<accession>A0ABY5GS93</accession>
<dbReference type="SUPFAM" id="SSF56784">
    <property type="entry name" value="HAD-like"/>
    <property type="match status" value="1"/>
</dbReference>
<evidence type="ECO:0000313" key="3">
    <source>
        <dbReference type="Proteomes" id="UP001059950"/>
    </source>
</evidence>
<name>A0ABY5GS93_9GAMM</name>
<organism evidence="2 3">
    <name type="scientific">Amphritea atlantica</name>
    <dbReference type="NCBI Taxonomy" id="355243"/>
    <lineage>
        <taxon>Bacteria</taxon>
        <taxon>Pseudomonadati</taxon>
        <taxon>Pseudomonadota</taxon>
        <taxon>Gammaproteobacteria</taxon>
        <taxon>Oceanospirillales</taxon>
        <taxon>Oceanospirillaceae</taxon>
        <taxon>Amphritea</taxon>
    </lineage>
</organism>
<dbReference type="Gene3D" id="3.40.50.1000">
    <property type="entry name" value="HAD superfamily/HAD-like"/>
    <property type="match status" value="1"/>
</dbReference>
<feature type="domain" description="FCP1 homology" evidence="1">
    <location>
        <begin position="27"/>
        <end position="221"/>
    </location>
</feature>
<protein>
    <recommendedName>
        <fullName evidence="1">FCP1 homology domain-containing protein</fullName>
    </recommendedName>
</protein>